<feature type="compositionally biased region" description="Basic residues" evidence="1">
    <location>
        <begin position="1"/>
        <end position="13"/>
    </location>
</feature>
<feature type="compositionally biased region" description="Low complexity" evidence="1">
    <location>
        <begin position="62"/>
        <end position="77"/>
    </location>
</feature>
<keyword evidence="3" id="KW-1185">Reference proteome</keyword>
<dbReference type="EMBL" id="UZAJ01017889">
    <property type="protein sequence ID" value="VDO80546.1"/>
    <property type="molecule type" value="Genomic_DNA"/>
</dbReference>
<evidence type="ECO:0000313" key="3">
    <source>
        <dbReference type="Proteomes" id="UP000267606"/>
    </source>
</evidence>
<feature type="region of interest" description="Disordered" evidence="1">
    <location>
        <begin position="59"/>
        <end position="124"/>
    </location>
</feature>
<organism evidence="4">
    <name type="scientific">Onchocerca flexuosa</name>
    <dbReference type="NCBI Taxonomy" id="387005"/>
    <lineage>
        <taxon>Eukaryota</taxon>
        <taxon>Metazoa</taxon>
        <taxon>Ecdysozoa</taxon>
        <taxon>Nematoda</taxon>
        <taxon>Chromadorea</taxon>
        <taxon>Rhabditida</taxon>
        <taxon>Spirurina</taxon>
        <taxon>Spiruromorpha</taxon>
        <taxon>Filarioidea</taxon>
        <taxon>Onchocercidae</taxon>
        <taxon>Onchocerca</taxon>
    </lineage>
</organism>
<feature type="compositionally biased region" description="Acidic residues" evidence="1">
    <location>
        <begin position="90"/>
        <end position="100"/>
    </location>
</feature>
<proteinExistence type="predicted"/>
<sequence length="156" mass="17677">MLKKRTKHKKRRKNENGSGDENGTPDMEAVLNQMAIAFEQHQSSLNSLNEASINFGMEVTPSTTEIQQHSQTSSHISAENSPFIGSTGTGEEEEDDDLSGEQDVQTVSTGDEPEIEISKSKKRRERRLRLQKQFELMKTGNFWKINEMQKEKFGTS</sequence>
<reference evidence="2 3" key="2">
    <citation type="submission" date="2018-11" db="EMBL/GenBank/DDBJ databases">
        <authorList>
            <consortium name="Pathogen Informatics"/>
        </authorList>
    </citation>
    <scope>NUCLEOTIDE SEQUENCE [LARGE SCALE GENOMIC DNA]</scope>
</reference>
<accession>A0A183HWS7</accession>
<gene>
    <name evidence="2" type="ORF">OFLC_LOCUS11936</name>
</gene>
<feature type="region of interest" description="Disordered" evidence="1">
    <location>
        <begin position="1"/>
        <end position="28"/>
    </location>
</feature>
<dbReference type="STRING" id="387005.A0A183HWS7"/>
<protein>
    <submittedName>
        <fullName evidence="2 4">Uncharacterized protein</fullName>
    </submittedName>
</protein>
<evidence type="ECO:0000313" key="4">
    <source>
        <dbReference type="WBParaSite" id="OFLC_0001193901-mRNA-1"/>
    </source>
</evidence>
<reference evidence="4" key="1">
    <citation type="submission" date="2016-06" db="UniProtKB">
        <authorList>
            <consortium name="WormBaseParasite"/>
        </authorList>
    </citation>
    <scope>IDENTIFICATION</scope>
</reference>
<name>A0A183HWS7_9BILA</name>
<dbReference type="WBParaSite" id="OFLC_0001193901-mRNA-1">
    <property type="protein sequence ID" value="OFLC_0001193901-mRNA-1"/>
    <property type="gene ID" value="OFLC_0001193901"/>
</dbReference>
<dbReference type="Proteomes" id="UP000267606">
    <property type="component" value="Unassembled WGS sequence"/>
</dbReference>
<dbReference type="AlphaFoldDB" id="A0A183HWS7"/>
<evidence type="ECO:0000313" key="2">
    <source>
        <dbReference type="EMBL" id="VDO80546.1"/>
    </source>
</evidence>
<evidence type="ECO:0000256" key="1">
    <source>
        <dbReference type="SAM" id="MobiDB-lite"/>
    </source>
</evidence>